<proteinExistence type="inferred from homology"/>
<evidence type="ECO:0000256" key="3">
    <source>
        <dbReference type="ARBA" id="ARBA00022723"/>
    </source>
</evidence>
<evidence type="ECO:0000259" key="7">
    <source>
        <dbReference type="Pfam" id="PF01850"/>
    </source>
</evidence>
<evidence type="ECO:0000256" key="5">
    <source>
        <dbReference type="ARBA" id="ARBA00022842"/>
    </source>
</evidence>
<dbReference type="GO" id="GO:0016787">
    <property type="term" value="F:hydrolase activity"/>
    <property type="evidence" value="ECO:0007669"/>
    <property type="project" value="UniProtKB-KW"/>
</dbReference>
<accession>X1T0T2</accession>
<gene>
    <name evidence="8" type="ORF">S12H4_14319</name>
</gene>
<dbReference type="PANTHER" id="PTHR33653">
    <property type="entry name" value="RIBONUCLEASE VAPC2"/>
    <property type="match status" value="1"/>
</dbReference>
<dbReference type="AlphaFoldDB" id="X1T0T2"/>
<dbReference type="PANTHER" id="PTHR33653:SF1">
    <property type="entry name" value="RIBONUCLEASE VAPC2"/>
    <property type="match status" value="1"/>
</dbReference>
<dbReference type="GO" id="GO:0046872">
    <property type="term" value="F:metal ion binding"/>
    <property type="evidence" value="ECO:0007669"/>
    <property type="project" value="UniProtKB-KW"/>
</dbReference>
<dbReference type="InterPro" id="IPR029060">
    <property type="entry name" value="PIN-like_dom_sf"/>
</dbReference>
<organism evidence="8">
    <name type="scientific">marine sediment metagenome</name>
    <dbReference type="NCBI Taxonomy" id="412755"/>
    <lineage>
        <taxon>unclassified sequences</taxon>
        <taxon>metagenomes</taxon>
        <taxon>ecological metagenomes</taxon>
    </lineage>
</organism>
<keyword evidence="5" id="KW-0460">Magnesium</keyword>
<keyword evidence="4" id="KW-0378">Hydrolase</keyword>
<dbReference type="EMBL" id="BARW01006824">
    <property type="protein sequence ID" value="GAI81220.1"/>
    <property type="molecule type" value="Genomic_DNA"/>
</dbReference>
<dbReference type="GO" id="GO:0004518">
    <property type="term" value="F:nuclease activity"/>
    <property type="evidence" value="ECO:0007669"/>
    <property type="project" value="UniProtKB-KW"/>
</dbReference>
<dbReference type="SUPFAM" id="SSF88723">
    <property type="entry name" value="PIN domain-like"/>
    <property type="match status" value="1"/>
</dbReference>
<evidence type="ECO:0000256" key="4">
    <source>
        <dbReference type="ARBA" id="ARBA00022801"/>
    </source>
</evidence>
<dbReference type="InterPro" id="IPR050556">
    <property type="entry name" value="Type_II_TA_system_RNase"/>
</dbReference>
<comment type="cofactor">
    <cofactor evidence="1">
        <name>Mg(2+)</name>
        <dbReference type="ChEBI" id="CHEBI:18420"/>
    </cofactor>
</comment>
<protein>
    <recommendedName>
        <fullName evidence="7">PIN domain-containing protein</fullName>
    </recommendedName>
</protein>
<evidence type="ECO:0000256" key="2">
    <source>
        <dbReference type="ARBA" id="ARBA00022722"/>
    </source>
</evidence>
<evidence type="ECO:0000256" key="1">
    <source>
        <dbReference type="ARBA" id="ARBA00001946"/>
    </source>
</evidence>
<evidence type="ECO:0000313" key="8">
    <source>
        <dbReference type="EMBL" id="GAI81220.1"/>
    </source>
</evidence>
<keyword evidence="2" id="KW-0540">Nuclease</keyword>
<evidence type="ECO:0000256" key="6">
    <source>
        <dbReference type="ARBA" id="ARBA00038093"/>
    </source>
</evidence>
<comment type="caution">
    <text evidence="8">The sequence shown here is derived from an EMBL/GenBank/DDBJ whole genome shotgun (WGS) entry which is preliminary data.</text>
</comment>
<dbReference type="InterPro" id="IPR002716">
    <property type="entry name" value="PIN_dom"/>
</dbReference>
<name>X1T0T2_9ZZZZ</name>
<dbReference type="Gene3D" id="3.40.50.1010">
    <property type="entry name" value="5'-nuclease"/>
    <property type="match status" value="1"/>
</dbReference>
<sequence>MRVLVDTCVWSQVLRHKNPNLELIKKMKDLINDGRVCIVGPIRQELLSGIPDIKQFNQLKELLSSFEDIPLKTEHFLKAAEFTNICRSKGIQGSIIDFLICAVAHSENLIIFTTDNDFENYKKYLSIKLIK</sequence>
<dbReference type="Pfam" id="PF01850">
    <property type="entry name" value="PIN"/>
    <property type="match status" value="1"/>
</dbReference>
<reference evidence="8" key="1">
    <citation type="journal article" date="2014" name="Front. Microbiol.">
        <title>High frequency of phylogenetically diverse reductive dehalogenase-homologous genes in deep subseafloor sedimentary metagenomes.</title>
        <authorList>
            <person name="Kawai M."/>
            <person name="Futagami T."/>
            <person name="Toyoda A."/>
            <person name="Takaki Y."/>
            <person name="Nishi S."/>
            <person name="Hori S."/>
            <person name="Arai W."/>
            <person name="Tsubouchi T."/>
            <person name="Morono Y."/>
            <person name="Uchiyama I."/>
            <person name="Ito T."/>
            <person name="Fujiyama A."/>
            <person name="Inagaki F."/>
            <person name="Takami H."/>
        </authorList>
    </citation>
    <scope>NUCLEOTIDE SEQUENCE</scope>
    <source>
        <strain evidence="8">Expedition CK06-06</strain>
    </source>
</reference>
<comment type="similarity">
    <text evidence="6">Belongs to the PINc/VapC protein family.</text>
</comment>
<feature type="domain" description="PIN" evidence="7">
    <location>
        <begin position="3"/>
        <end position="123"/>
    </location>
</feature>
<keyword evidence="3" id="KW-0479">Metal-binding</keyword>